<dbReference type="CDD" id="cd13665">
    <property type="entry name" value="PBP2_TRAP_Dctp3_4"/>
    <property type="match status" value="1"/>
</dbReference>
<dbReference type="STRING" id="206506.AAV32_16715"/>
<dbReference type="EMBL" id="LBNE01000016">
    <property type="protein sequence ID" value="KKO70376.1"/>
    <property type="molecule type" value="Genomic_DNA"/>
</dbReference>
<organism evidence="3 4">
    <name type="scientific">Kerstersia gyiorum</name>
    <dbReference type="NCBI Taxonomy" id="206506"/>
    <lineage>
        <taxon>Bacteria</taxon>
        <taxon>Pseudomonadati</taxon>
        <taxon>Pseudomonadota</taxon>
        <taxon>Betaproteobacteria</taxon>
        <taxon>Burkholderiales</taxon>
        <taxon>Alcaligenaceae</taxon>
        <taxon>Kerstersia</taxon>
    </lineage>
</organism>
<protein>
    <recommendedName>
        <fullName evidence="5">TRAP-type C4-dicarboxylate transport system substrate-binding protein</fullName>
    </recommendedName>
</protein>
<comment type="caution">
    <text evidence="3">The sequence shown here is derived from an EMBL/GenBank/DDBJ whole genome shotgun (WGS) entry which is preliminary data.</text>
</comment>
<accession>A0A171KNA9</accession>
<dbReference type="Gene3D" id="3.40.190.170">
    <property type="entry name" value="Bacterial extracellular solute-binding protein, family 7"/>
    <property type="match status" value="1"/>
</dbReference>
<dbReference type="Pfam" id="PF03480">
    <property type="entry name" value="DctP"/>
    <property type="match status" value="1"/>
</dbReference>
<dbReference type="InterPro" id="IPR038404">
    <property type="entry name" value="TRAP_DctP_sf"/>
</dbReference>
<proteinExistence type="predicted"/>
<keyword evidence="1" id="KW-0732">Signal</keyword>
<evidence type="ECO:0000313" key="4">
    <source>
        <dbReference type="Proteomes" id="UP000078084"/>
    </source>
</evidence>
<evidence type="ECO:0000313" key="3">
    <source>
        <dbReference type="EMBL" id="KKO70376.1"/>
    </source>
</evidence>
<dbReference type="InterPro" id="IPR018389">
    <property type="entry name" value="DctP_fam"/>
</dbReference>
<evidence type="ECO:0008006" key="5">
    <source>
        <dbReference type="Google" id="ProtNLM"/>
    </source>
</evidence>
<evidence type="ECO:0000256" key="2">
    <source>
        <dbReference type="SAM" id="MobiDB-lite"/>
    </source>
</evidence>
<name>A0A171KNA9_9BURK</name>
<feature type="region of interest" description="Disordered" evidence="2">
    <location>
        <begin position="1"/>
        <end position="24"/>
    </location>
</feature>
<dbReference type="NCBIfam" id="NF037995">
    <property type="entry name" value="TRAP_S1"/>
    <property type="match status" value="1"/>
</dbReference>
<keyword evidence="4" id="KW-1185">Reference proteome</keyword>
<evidence type="ECO:0000256" key="1">
    <source>
        <dbReference type="ARBA" id="ARBA00022729"/>
    </source>
</evidence>
<dbReference type="PANTHER" id="PTHR33376:SF15">
    <property type="entry name" value="BLL6794 PROTEIN"/>
    <property type="match status" value="1"/>
</dbReference>
<dbReference type="PANTHER" id="PTHR33376">
    <property type="match status" value="1"/>
</dbReference>
<dbReference type="Proteomes" id="UP000078084">
    <property type="component" value="Unassembled WGS sequence"/>
</dbReference>
<reference evidence="3 4" key="1">
    <citation type="submission" date="2015-04" db="EMBL/GenBank/DDBJ databases">
        <title>Genome sequence of Kerstersia gyiorum CG1.</title>
        <authorList>
            <person name="Greninger A.L."/>
            <person name="Kozyreva V."/>
            <person name="Chaturvedi V."/>
        </authorList>
    </citation>
    <scope>NUCLEOTIDE SEQUENCE [LARGE SCALE GENOMIC DNA]</scope>
    <source>
        <strain evidence="3 4">CG1</strain>
    </source>
</reference>
<dbReference type="GO" id="GO:0055085">
    <property type="term" value="P:transmembrane transport"/>
    <property type="evidence" value="ECO:0007669"/>
    <property type="project" value="InterPro"/>
</dbReference>
<dbReference type="AlphaFoldDB" id="A0A171KNA9"/>
<sequence>MIGPGEWRGSGPAMGLSSASRPGMATNQNTEIKMKRILMAAFCSLSMACGTAVLAQAKPTTLKFANFAGPTAYLTKGMFEPLIKDIQDDAQGTLKIQLYSGGSLVKAEDTFDAVRRGLVDMGWGVTGYTPGRFKVADIPEIPFQARTLREASTGVWRLYEEGLMDGFDDVKVFALVSSGILTAHGVSEINSLDDFKGQRIRAAGPLASASVEALGIIPVGLPVPQTAENLSKKTLSGSLNDWNAVYTWQVLDFVPYHIDVPMGSSTVFLVINKRAYDRLAPEAKAALEKHGGANFVDRWSEGLGGENERLKQLLQQNPAHTIVTPGEADVERWSAAVQPVIEKWVGSVPQGERVWAVYTEALESQRGAQ</sequence>
<gene>
    <name evidence="3" type="ORF">AAV32_16715</name>
</gene>